<gene>
    <name evidence="1" type="ORF">F7D09_0323</name>
</gene>
<organism evidence="1 2">
    <name type="scientific">Bifidobacterium leontopitheci</name>
    <dbReference type="NCBI Taxonomy" id="2650774"/>
    <lineage>
        <taxon>Bacteria</taxon>
        <taxon>Bacillati</taxon>
        <taxon>Actinomycetota</taxon>
        <taxon>Actinomycetes</taxon>
        <taxon>Bifidobacteriales</taxon>
        <taxon>Bifidobacteriaceae</taxon>
        <taxon>Bifidobacterium</taxon>
    </lineage>
</organism>
<proteinExistence type="predicted"/>
<name>A0A6I1GPE2_9BIFI</name>
<comment type="caution">
    <text evidence="1">The sequence shown here is derived from an EMBL/GenBank/DDBJ whole genome shotgun (WGS) entry which is preliminary data.</text>
</comment>
<dbReference type="RefSeq" id="WP_152233701.1">
    <property type="nucleotide sequence ID" value="NZ_JBHSKZ010000002.1"/>
</dbReference>
<dbReference type="Proteomes" id="UP000441772">
    <property type="component" value="Unassembled WGS sequence"/>
</dbReference>
<dbReference type="EMBL" id="WBVT01000003">
    <property type="protein sequence ID" value="KAB7791157.1"/>
    <property type="molecule type" value="Genomic_DNA"/>
</dbReference>
<accession>A0A6I1GPE2</accession>
<sequence>MPTGPLHWKTVLITTYDNGEQEEDTEPCRCMIGHDHNADNVAYEYPDAECLSASDSALIWGSSGMDEDYTFGYSEDELRDAM</sequence>
<keyword evidence="2" id="KW-1185">Reference proteome</keyword>
<reference evidence="1 2" key="1">
    <citation type="submission" date="2019-09" db="EMBL/GenBank/DDBJ databases">
        <title>Characterization of the phylogenetic diversity of two novel species belonging to the genus Bifidobacterium: Bifidobacterium cebidarum sp. nov. and Bifidobacterium leontopitheci sp. nov.</title>
        <authorList>
            <person name="Lugli G.A."/>
            <person name="Duranti S."/>
            <person name="Milani C."/>
            <person name="Turroni F."/>
            <person name="Ventura M."/>
        </authorList>
    </citation>
    <scope>NUCLEOTIDE SEQUENCE [LARGE SCALE GENOMIC DNA]</scope>
    <source>
        <strain evidence="1 2">LMG 31471</strain>
    </source>
</reference>
<protein>
    <submittedName>
        <fullName evidence="1">Uncharacterized protein</fullName>
    </submittedName>
</protein>
<evidence type="ECO:0000313" key="2">
    <source>
        <dbReference type="Proteomes" id="UP000441772"/>
    </source>
</evidence>
<dbReference type="AlphaFoldDB" id="A0A6I1GPE2"/>
<evidence type="ECO:0000313" key="1">
    <source>
        <dbReference type="EMBL" id="KAB7791157.1"/>
    </source>
</evidence>